<gene>
    <name evidence="2" type="ORF">N657DRAFT_647382</name>
</gene>
<evidence type="ECO:0000313" key="3">
    <source>
        <dbReference type="Proteomes" id="UP001302602"/>
    </source>
</evidence>
<feature type="compositionally biased region" description="Gly residues" evidence="1">
    <location>
        <begin position="958"/>
        <end position="970"/>
    </location>
</feature>
<reference evidence="2" key="2">
    <citation type="submission" date="2023-05" db="EMBL/GenBank/DDBJ databases">
        <authorList>
            <consortium name="Lawrence Berkeley National Laboratory"/>
            <person name="Steindorff A."/>
            <person name="Hensen N."/>
            <person name="Bonometti L."/>
            <person name="Westerberg I."/>
            <person name="Brannstrom I.O."/>
            <person name="Guillou S."/>
            <person name="Cros-Aarteil S."/>
            <person name="Calhoun S."/>
            <person name="Haridas S."/>
            <person name="Kuo A."/>
            <person name="Mondo S."/>
            <person name="Pangilinan J."/>
            <person name="Riley R."/>
            <person name="Labutti K."/>
            <person name="Andreopoulos B."/>
            <person name="Lipzen A."/>
            <person name="Chen C."/>
            <person name="Yanf M."/>
            <person name="Daum C."/>
            <person name="Ng V."/>
            <person name="Clum A."/>
            <person name="Ohm R."/>
            <person name="Martin F."/>
            <person name="Silar P."/>
            <person name="Natvig D."/>
            <person name="Lalanne C."/>
            <person name="Gautier V."/>
            <person name="Ament-Velasquez S.L."/>
            <person name="Kruys A."/>
            <person name="Hutchinson M.I."/>
            <person name="Powell A.J."/>
            <person name="Barry K."/>
            <person name="Miller A.N."/>
            <person name="Grigoriev I.V."/>
            <person name="Debuchy R."/>
            <person name="Gladieux P."/>
            <person name="Thoren M.H."/>
            <person name="Johannesson H."/>
        </authorList>
    </citation>
    <scope>NUCLEOTIDE SEQUENCE</scope>
    <source>
        <strain evidence="2">CBS 731.68</strain>
    </source>
</reference>
<feature type="region of interest" description="Disordered" evidence="1">
    <location>
        <begin position="728"/>
        <end position="767"/>
    </location>
</feature>
<protein>
    <submittedName>
        <fullName evidence="2">Uncharacterized protein</fullName>
    </submittedName>
</protein>
<dbReference type="RefSeq" id="XP_062645668.1">
    <property type="nucleotide sequence ID" value="XM_062793300.1"/>
</dbReference>
<feature type="compositionally biased region" description="Acidic residues" evidence="1">
    <location>
        <begin position="1124"/>
        <end position="1133"/>
    </location>
</feature>
<feature type="compositionally biased region" description="Polar residues" evidence="1">
    <location>
        <begin position="368"/>
        <end position="388"/>
    </location>
</feature>
<feature type="region of interest" description="Disordered" evidence="1">
    <location>
        <begin position="1"/>
        <end position="399"/>
    </location>
</feature>
<feature type="compositionally biased region" description="Polar residues" evidence="1">
    <location>
        <begin position="164"/>
        <end position="180"/>
    </location>
</feature>
<feature type="compositionally biased region" description="Polar residues" evidence="1">
    <location>
        <begin position="580"/>
        <end position="591"/>
    </location>
</feature>
<feature type="region of interest" description="Disordered" evidence="1">
    <location>
        <begin position="643"/>
        <end position="698"/>
    </location>
</feature>
<sequence length="1154" mass="120295">MLSHLRFHRRAPSNSVSPLAEHAAAWDAAAQREHPLPPREVSPRPDARPRSPSSSHLPPKLPPIARVASTGSEELFVPRDDAPPGSQEARQLSARPTPDEQNKPGFIGGVALEKYRRAAQEQVPDAVKAMTGPPPDTQLSRAKPPPPPINTGLAAGSAVPGNKQAKSSWFSTPSDFQGSAVSGKRPTAPRQGNDTAPAPASEPPKGKKGLPFLKNPVSSLLMRRKTALAATDTQPLAPSYDPRIKGTRVHDFSAPRPRKAVLNADSASARDQEGASAVAGLGDQSEPTTSHLVREGSLSLSTEHSGHAKDGASSRSADDADHTQRGPSTSTLLAGQPALTPSHDGHSLHASSSIASRDTQVAPLPPATSASVRTTASRQLSVSATSVRDSVASAIPRHMKSTSSRFSFDMIGAAEQEKLLEERHRQREHEKKLSDDPADGDARFDDFDEDFDYDAMMDDDGLEEPIPGVNADYDYDYDYEDDEDQEAAMDPDNDQENFAGFVFQRSDPASSLVSPHTPGMVPTPRDASGKVIGFAMTKDTTPATDSPLSPAPLMLHKNDHLALDYNVEETTPQERPCRSSFPSATDDTQSPPRADTDDIYFDDGLADELDFEHDGTVFDESIFDNNDTDQYGRPIPGAFALAKEAMQAAQQQQPSKRDSDMTSSASRQSGQSCAVQSTAHTSITVGQHPSGLRADGSLKPPAESLVGVGQDLAYQAALAEAAQKAAASGKFRRSSSPEVLAGLADPPPDNTDLQDPDTNEHLDDYDNDGFTKDFDDFDFDDEAIIAEANASALANDCDGFYGQEFGFYSAPVPHHHPHPIQSFASSPGGGVLTSENLFQYANGGYFGPASAAGLLNRSMSGRAAVREPNLTPITERSEYSNRNSVMSFTLPPAIGGSDTGGRNSSLSMAAASASPGLAQLALLPHDSDEWESMSLAGLMKLRSKAWGGSQGSLVTSTAGGGGGAGGGAGGFSSREGSPRSERAVPVAGMDGAGAGSPYGAVGVPAHLGHARVGSGLSLWSFSEEAGEDWGGYGGGGGGERGSASPVAGLASGGLAMSTVLPPRPGSAGAVVNGAGGTSVHGNGVVVSPLPQRPQSLFIPPQAPLPAPSPGSGQVGGSVCSPVLEGEEHEDEAADGFRLAPALPVMPSGSAEVRG</sequence>
<feature type="compositionally biased region" description="Low complexity" evidence="1">
    <location>
        <begin position="643"/>
        <end position="653"/>
    </location>
</feature>
<feature type="compositionally biased region" description="Basic and acidic residues" evidence="1">
    <location>
        <begin position="304"/>
        <end position="324"/>
    </location>
</feature>
<feature type="region of interest" description="Disordered" evidence="1">
    <location>
        <begin position="949"/>
        <end position="983"/>
    </location>
</feature>
<dbReference type="EMBL" id="MU853232">
    <property type="protein sequence ID" value="KAK4121897.1"/>
    <property type="molecule type" value="Genomic_DNA"/>
</dbReference>
<feature type="region of interest" description="Disordered" evidence="1">
    <location>
        <begin position="569"/>
        <end position="595"/>
    </location>
</feature>
<feature type="compositionally biased region" description="Basic and acidic residues" evidence="1">
    <location>
        <begin position="758"/>
        <end position="767"/>
    </location>
</feature>
<feature type="compositionally biased region" description="Low complexity" evidence="1">
    <location>
        <begin position="20"/>
        <end position="29"/>
    </location>
</feature>
<name>A0AAN6Z1V0_9PEZI</name>
<comment type="caution">
    <text evidence="2">The sequence shown here is derived from an EMBL/GenBank/DDBJ whole genome shotgun (WGS) entry which is preliminary data.</text>
</comment>
<evidence type="ECO:0000256" key="1">
    <source>
        <dbReference type="SAM" id="MobiDB-lite"/>
    </source>
</evidence>
<dbReference type="AlphaFoldDB" id="A0AAN6Z1V0"/>
<feature type="compositionally biased region" description="Basic and acidic residues" evidence="1">
    <location>
        <begin position="242"/>
        <end position="253"/>
    </location>
</feature>
<keyword evidence="3" id="KW-1185">Reference proteome</keyword>
<accession>A0AAN6Z1V0</accession>
<organism evidence="2 3">
    <name type="scientific">Parathielavia appendiculata</name>
    <dbReference type="NCBI Taxonomy" id="2587402"/>
    <lineage>
        <taxon>Eukaryota</taxon>
        <taxon>Fungi</taxon>
        <taxon>Dikarya</taxon>
        <taxon>Ascomycota</taxon>
        <taxon>Pezizomycotina</taxon>
        <taxon>Sordariomycetes</taxon>
        <taxon>Sordariomycetidae</taxon>
        <taxon>Sordariales</taxon>
        <taxon>Chaetomiaceae</taxon>
        <taxon>Parathielavia</taxon>
    </lineage>
</organism>
<feature type="compositionally biased region" description="Basic and acidic residues" evidence="1">
    <location>
        <begin position="30"/>
        <end position="49"/>
    </location>
</feature>
<dbReference type="GeneID" id="87830069"/>
<evidence type="ECO:0000313" key="2">
    <source>
        <dbReference type="EMBL" id="KAK4121897.1"/>
    </source>
</evidence>
<reference evidence="2" key="1">
    <citation type="journal article" date="2023" name="Mol. Phylogenet. Evol.">
        <title>Genome-scale phylogeny and comparative genomics of the fungal order Sordariales.</title>
        <authorList>
            <person name="Hensen N."/>
            <person name="Bonometti L."/>
            <person name="Westerberg I."/>
            <person name="Brannstrom I.O."/>
            <person name="Guillou S."/>
            <person name="Cros-Aarteil S."/>
            <person name="Calhoun S."/>
            <person name="Haridas S."/>
            <person name="Kuo A."/>
            <person name="Mondo S."/>
            <person name="Pangilinan J."/>
            <person name="Riley R."/>
            <person name="LaButti K."/>
            <person name="Andreopoulos B."/>
            <person name="Lipzen A."/>
            <person name="Chen C."/>
            <person name="Yan M."/>
            <person name="Daum C."/>
            <person name="Ng V."/>
            <person name="Clum A."/>
            <person name="Steindorff A."/>
            <person name="Ohm R.A."/>
            <person name="Martin F."/>
            <person name="Silar P."/>
            <person name="Natvig D.O."/>
            <person name="Lalanne C."/>
            <person name="Gautier V."/>
            <person name="Ament-Velasquez S.L."/>
            <person name="Kruys A."/>
            <person name="Hutchinson M.I."/>
            <person name="Powell A.J."/>
            <person name="Barry K."/>
            <person name="Miller A.N."/>
            <person name="Grigoriev I.V."/>
            <person name="Debuchy R."/>
            <person name="Gladieux P."/>
            <person name="Hiltunen Thoren M."/>
            <person name="Johannesson H."/>
        </authorList>
    </citation>
    <scope>NUCLEOTIDE SEQUENCE</scope>
    <source>
        <strain evidence="2">CBS 731.68</strain>
    </source>
</reference>
<feature type="region of interest" description="Disordered" evidence="1">
    <location>
        <begin position="509"/>
        <end position="528"/>
    </location>
</feature>
<feature type="region of interest" description="Disordered" evidence="1">
    <location>
        <begin position="1090"/>
        <end position="1154"/>
    </location>
</feature>
<feature type="compositionally biased region" description="Polar residues" evidence="1">
    <location>
        <begin position="349"/>
        <end position="359"/>
    </location>
</feature>
<feature type="compositionally biased region" description="Polar residues" evidence="1">
    <location>
        <begin position="661"/>
        <end position="687"/>
    </location>
</feature>
<dbReference type="Proteomes" id="UP001302602">
    <property type="component" value="Unassembled WGS sequence"/>
</dbReference>
<feature type="region of interest" description="Disordered" evidence="1">
    <location>
        <begin position="417"/>
        <end position="445"/>
    </location>
</feature>
<proteinExistence type="predicted"/>
<feature type="compositionally biased region" description="Basic residues" evidence="1">
    <location>
        <begin position="1"/>
        <end position="11"/>
    </location>
</feature>